<dbReference type="FunFam" id="2.30.42.10:FF:000107">
    <property type="entry name" value="26S proteasome non-ATPase regulatory subunit 9"/>
    <property type="match status" value="1"/>
</dbReference>
<comment type="similarity">
    <text evidence="1">Belongs to the proteasome subunit p27 family.</text>
</comment>
<comment type="caution">
    <text evidence="6">The sequence shown here is derived from an EMBL/GenBank/DDBJ whole genome shotgun (WGS) entry which is preliminary data.</text>
</comment>
<protein>
    <recommendedName>
        <fullName evidence="3">Probable 26S proteasome regulatory subunit p27</fullName>
    </recommendedName>
</protein>
<name>A0AAD5VCK3_9APHY</name>
<dbReference type="Gene3D" id="6.10.140.1710">
    <property type="match status" value="1"/>
</dbReference>
<feature type="domain" description="Nas2 N-terminal" evidence="5">
    <location>
        <begin position="16"/>
        <end position="93"/>
    </location>
</feature>
<dbReference type="GO" id="GO:0005634">
    <property type="term" value="C:nucleus"/>
    <property type="evidence" value="ECO:0007669"/>
    <property type="project" value="TreeGrafter"/>
</dbReference>
<dbReference type="Gene3D" id="2.30.42.10">
    <property type="match status" value="1"/>
</dbReference>
<dbReference type="SUPFAM" id="SSF50156">
    <property type="entry name" value="PDZ domain-like"/>
    <property type="match status" value="1"/>
</dbReference>
<keyword evidence="2" id="KW-0143">Chaperone</keyword>
<evidence type="ECO:0000256" key="1">
    <source>
        <dbReference type="ARBA" id="ARBA00005256"/>
    </source>
</evidence>
<accession>A0AAD5VCK3</accession>
<evidence type="ECO:0000259" key="5">
    <source>
        <dbReference type="Pfam" id="PF18265"/>
    </source>
</evidence>
<dbReference type="EMBL" id="JANAWD010000067">
    <property type="protein sequence ID" value="KAJ3488420.1"/>
    <property type="molecule type" value="Genomic_DNA"/>
</dbReference>
<dbReference type="InterPro" id="IPR040815">
    <property type="entry name" value="Nas2_N"/>
</dbReference>
<evidence type="ECO:0000256" key="3">
    <source>
        <dbReference type="ARBA" id="ARBA00068021"/>
    </source>
</evidence>
<sequence>MGYMLPRRENPADYARNLIKRKENIEADIEAQHQILSANASTLTTPLVDHDGFPRDDIDVWAVRTARVRIIELRNDYTAVVDEIGTALQDVYSHNAPSAEDSETDSNVPPLSVSIPPISHEDVEPQLPFARVDGVAPGSPADVAGLKREDLVLSFGHLTIDSFPTSSLQPLADLVGSRENLEIEVKVVRGDEEQRILKLVPRRGWGGRGLLGCHMVPYSP</sequence>
<dbReference type="InterPro" id="IPR041489">
    <property type="entry name" value="PDZ_6"/>
</dbReference>
<dbReference type="AlphaFoldDB" id="A0AAD5VCK3"/>
<evidence type="ECO:0000313" key="6">
    <source>
        <dbReference type="EMBL" id="KAJ3488420.1"/>
    </source>
</evidence>
<dbReference type="GO" id="GO:0005737">
    <property type="term" value="C:cytoplasm"/>
    <property type="evidence" value="ECO:0007669"/>
    <property type="project" value="TreeGrafter"/>
</dbReference>
<organism evidence="6 7">
    <name type="scientific">Meripilus lineatus</name>
    <dbReference type="NCBI Taxonomy" id="2056292"/>
    <lineage>
        <taxon>Eukaryota</taxon>
        <taxon>Fungi</taxon>
        <taxon>Dikarya</taxon>
        <taxon>Basidiomycota</taxon>
        <taxon>Agaricomycotina</taxon>
        <taxon>Agaricomycetes</taxon>
        <taxon>Polyporales</taxon>
        <taxon>Meripilaceae</taxon>
        <taxon>Meripilus</taxon>
    </lineage>
</organism>
<dbReference type="Pfam" id="PF17820">
    <property type="entry name" value="PDZ_6"/>
    <property type="match status" value="1"/>
</dbReference>
<proteinExistence type="inferred from homology"/>
<evidence type="ECO:0000256" key="2">
    <source>
        <dbReference type="ARBA" id="ARBA00023186"/>
    </source>
</evidence>
<dbReference type="Pfam" id="PF18265">
    <property type="entry name" value="Nas2_N"/>
    <property type="match status" value="1"/>
</dbReference>
<dbReference type="GO" id="GO:0070682">
    <property type="term" value="P:proteasome regulatory particle assembly"/>
    <property type="evidence" value="ECO:0007669"/>
    <property type="project" value="InterPro"/>
</dbReference>
<keyword evidence="7" id="KW-1185">Reference proteome</keyword>
<dbReference type="PANTHER" id="PTHR12651:SF1">
    <property type="entry name" value="26S PROTEASOME NON-ATPASE REGULATORY SUBUNIT 9"/>
    <property type="match status" value="1"/>
</dbReference>
<evidence type="ECO:0000259" key="4">
    <source>
        <dbReference type="Pfam" id="PF17820"/>
    </source>
</evidence>
<gene>
    <name evidence="6" type="ORF">NLI96_g2851</name>
</gene>
<evidence type="ECO:0000313" key="7">
    <source>
        <dbReference type="Proteomes" id="UP001212997"/>
    </source>
</evidence>
<feature type="domain" description="PDZ" evidence="4">
    <location>
        <begin position="132"/>
        <end position="189"/>
    </location>
</feature>
<dbReference type="InterPro" id="IPR035269">
    <property type="entry name" value="PSMD9"/>
</dbReference>
<dbReference type="InterPro" id="IPR036034">
    <property type="entry name" value="PDZ_sf"/>
</dbReference>
<reference evidence="6" key="1">
    <citation type="submission" date="2022-07" db="EMBL/GenBank/DDBJ databases">
        <title>Genome Sequence of Physisporinus lineatus.</title>
        <authorList>
            <person name="Buettner E."/>
        </authorList>
    </citation>
    <scope>NUCLEOTIDE SEQUENCE</scope>
    <source>
        <strain evidence="6">VT162</strain>
    </source>
</reference>
<dbReference type="PANTHER" id="PTHR12651">
    <property type="entry name" value="26S PROTEASOME NON-ATPASE REGULATORY SUBUNIT 9"/>
    <property type="match status" value="1"/>
</dbReference>
<dbReference type="Proteomes" id="UP001212997">
    <property type="component" value="Unassembled WGS sequence"/>
</dbReference>